<comment type="caution">
    <text evidence="1">The sequence shown here is derived from an EMBL/GenBank/DDBJ whole genome shotgun (WGS) entry which is preliminary data.</text>
</comment>
<dbReference type="Proteomes" id="UP000465360">
    <property type="component" value="Unassembled WGS sequence"/>
</dbReference>
<proteinExistence type="predicted"/>
<sequence length="71" mass="7876">MSEVAEELSRTLRAPLPDGFESLPPAQLQELNTLLETTLERRAQTLTKSINASLDHTPRLLRPAVRKALGL</sequence>
<dbReference type="EMBL" id="BLKZ01000001">
    <property type="protein sequence ID" value="GFG90502.1"/>
    <property type="molecule type" value="Genomic_DNA"/>
</dbReference>
<dbReference type="AlphaFoldDB" id="A0A7I9YPK4"/>
<organism evidence="1 2">
    <name type="scientific">Mycobacterium bourgelatii</name>
    <dbReference type="NCBI Taxonomy" id="1273442"/>
    <lineage>
        <taxon>Bacteria</taxon>
        <taxon>Bacillati</taxon>
        <taxon>Actinomycetota</taxon>
        <taxon>Actinomycetes</taxon>
        <taxon>Mycobacteriales</taxon>
        <taxon>Mycobacteriaceae</taxon>
        <taxon>Mycobacterium</taxon>
    </lineage>
</organism>
<protein>
    <submittedName>
        <fullName evidence="1">Uncharacterized protein</fullName>
    </submittedName>
</protein>
<accession>A0A7I9YPK4</accession>
<gene>
    <name evidence="1" type="ORF">MBOU_25440</name>
</gene>
<name>A0A7I9YPK4_MYCBU</name>
<evidence type="ECO:0000313" key="1">
    <source>
        <dbReference type="EMBL" id="GFG90502.1"/>
    </source>
</evidence>
<reference evidence="1 2" key="1">
    <citation type="journal article" date="2019" name="Emerg. Microbes Infect.">
        <title>Comprehensive subspecies identification of 175 nontuberculous mycobacteria species based on 7547 genomic profiles.</title>
        <authorList>
            <person name="Matsumoto Y."/>
            <person name="Kinjo T."/>
            <person name="Motooka D."/>
            <person name="Nabeya D."/>
            <person name="Jung N."/>
            <person name="Uechi K."/>
            <person name="Horii T."/>
            <person name="Iida T."/>
            <person name="Fujita J."/>
            <person name="Nakamura S."/>
        </authorList>
    </citation>
    <scope>NUCLEOTIDE SEQUENCE [LARGE SCALE GENOMIC DNA]</scope>
    <source>
        <strain evidence="1 2">JCM 30725</strain>
    </source>
</reference>
<dbReference type="RefSeq" id="WP_163712240.1">
    <property type="nucleotide sequence ID" value="NZ_BLKZ01000001.1"/>
</dbReference>
<evidence type="ECO:0000313" key="2">
    <source>
        <dbReference type="Proteomes" id="UP000465360"/>
    </source>
</evidence>
<keyword evidence="2" id="KW-1185">Reference proteome</keyword>